<keyword evidence="5" id="KW-0479">Metal-binding</keyword>
<dbReference type="PANTHER" id="PTHR22930:SF269">
    <property type="entry name" value="NUCLEASE HARBI1-LIKE PROTEIN"/>
    <property type="match status" value="1"/>
</dbReference>
<name>A0A7D9E1R0_PARCT</name>
<accession>A0A7D9E1R0</accession>
<dbReference type="GO" id="GO:0005634">
    <property type="term" value="C:nucleus"/>
    <property type="evidence" value="ECO:0007669"/>
    <property type="project" value="UniProtKB-SubCell"/>
</dbReference>
<dbReference type="EMBL" id="CACRXK020003613">
    <property type="protein sequence ID" value="CAB3999549.1"/>
    <property type="molecule type" value="Genomic_DNA"/>
</dbReference>
<comment type="similarity">
    <text evidence="3">Belongs to the HARBI1 family.</text>
</comment>
<proteinExistence type="inferred from homology"/>
<evidence type="ECO:0000256" key="7">
    <source>
        <dbReference type="ARBA" id="ARBA00023242"/>
    </source>
</evidence>
<evidence type="ECO:0000256" key="5">
    <source>
        <dbReference type="ARBA" id="ARBA00022723"/>
    </source>
</evidence>
<evidence type="ECO:0000256" key="1">
    <source>
        <dbReference type="ARBA" id="ARBA00001968"/>
    </source>
</evidence>
<evidence type="ECO:0000256" key="2">
    <source>
        <dbReference type="ARBA" id="ARBA00004123"/>
    </source>
</evidence>
<dbReference type="GO" id="GO:0004518">
    <property type="term" value="F:nuclease activity"/>
    <property type="evidence" value="ECO:0007669"/>
    <property type="project" value="UniProtKB-KW"/>
</dbReference>
<sequence>MVDIGCFGKDNDANIYNHSVIGKGFATGTFNIPEAEKVGDSEELPYVIVSDEIFGLKTYLMKPYPGNGLTESQKVFNYRLSRCRQVIENAFGILSALWRIFRRPIKAKPCNVDSIVKACICLHNYLRLTDNAHYIPQGFVDTEDGKGEILPGNWRAIVENNASGMTPLQQRVNKYGSDAKVTRERFEKYFNSKEGAVSWQLKHVRSFGEDFATAIYKKINY</sequence>
<keyword evidence="10" id="KW-1185">Reference proteome</keyword>
<keyword evidence="4" id="KW-0540">Nuclease</keyword>
<protein>
    <recommendedName>
        <fullName evidence="8">DDE Tnp4 domain-containing protein</fullName>
    </recommendedName>
</protein>
<dbReference type="AlphaFoldDB" id="A0A7D9E1R0"/>
<comment type="caution">
    <text evidence="9">The sequence shown here is derived from an EMBL/GenBank/DDBJ whole genome shotgun (WGS) entry which is preliminary data.</text>
</comment>
<gene>
    <name evidence="9" type="ORF">PACLA_8A052317</name>
</gene>
<feature type="domain" description="DDE Tnp4" evidence="8">
    <location>
        <begin position="3"/>
        <end position="124"/>
    </location>
</feature>
<dbReference type="Pfam" id="PF13359">
    <property type="entry name" value="DDE_Tnp_4"/>
    <property type="match status" value="1"/>
</dbReference>
<dbReference type="Proteomes" id="UP001152795">
    <property type="component" value="Unassembled WGS sequence"/>
</dbReference>
<keyword evidence="6" id="KW-0378">Hydrolase</keyword>
<evidence type="ECO:0000256" key="3">
    <source>
        <dbReference type="ARBA" id="ARBA00006958"/>
    </source>
</evidence>
<dbReference type="InterPro" id="IPR045249">
    <property type="entry name" value="HARBI1-like"/>
</dbReference>
<dbReference type="OrthoDB" id="5983732at2759"/>
<dbReference type="InterPro" id="IPR027806">
    <property type="entry name" value="HARBI1_dom"/>
</dbReference>
<comment type="subcellular location">
    <subcellularLocation>
        <location evidence="2">Nucleus</location>
    </subcellularLocation>
</comment>
<keyword evidence="7" id="KW-0539">Nucleus</keyword>
<evidence type="ECO:0000256" key="6">
    <source>
        <dbReference type="ARBA" id="ARBA00022801"/>
    </source>
</evidence>
<evidence type="ECO:0000313" key="10">
    <source>
        <dbReference type="Proteomes" id="UP001152795"/>
    </source>
</evidence>
<dbReference type="GO" id="GO:0016787">
    <property type="term" value="F:hydrolase activity"/>
    <property type="evidence" value="ECO:0007669"/>
    <property type="project" value="UniProtKB-KW"/>
</dbReference>
<evidence type="ECO:0000259" key="8">
    <source>
        <dbReference type="Pfam" id="PF13359"/>
    </source>
</evidence>
<dbReference type="PANTHER" id="PTHR22930">
    <property type="match status" value="1"/>
</dbReference>
<evidence type="ECO:0000313" key="9">
    <source>
        <dbReference type="EMBL" id="CAB3999549.1"/>
    </source>
</evidence>
<dbReference type="GO" id="GO:0046872">
    <property type="term" value="F:metal ion binding"/>
    <property type="evidence" value="ECO:0007669"/>
    <property type="project" value="UniProtKB-KW"/>
</dbReference>
<reference evidence="9" key="1">
    <citation type="submission" date="2020-04" db="EMBL/GenBank/DDBJ databases">
        <authorList>
            <person name="Alioto T."/>
            <person name="Alioto T."/>
            <person name="Gomez Garrido J."/>
        </authorList>
    </citation>
    <scope>NUCLEOTIDE SEQUENCE</scope>
    <source>
        <strain evidence="9">A484AB</strain>
    </source>
</reference>
<organism evidence="9 10">
    <name type="scientific">Paramuricea clavata</name>
    <name type="common">Red gorgonian</name>
    <name type="synonym">Violescent sea-whip</name>
    <dbReference type="NCBI Taxonomy" id="317549"/>
    <lineage>
        <taxon>Eukaryota</taxon>
        <taxon>Metazoa</taxon>
        <taxon>Cnidaria</taxon>
        <taxon>Anthozoa</taxon>
        <taxon>Octocorallia</taxon>
        <taxon>Malacalcyonacea</taxon>
        <taxon>Plexauridae</taxon>
        <taxon>Paramuricea</taxon>
    </lineage>
</organism>
<evidence type="ECO:0000256" key="4">
    <source>
        <dbReference type="ARBA" id="ARBA00022722"/>
    </source>
</evidence>
<comment type="cofactor">
    <cofactor evidence="1">
        <name>a divalent metal cation</name>
        <dbReference type="ChEBI" id="CHEBI:60240"/>
    </cofactor>
</comment>